<protein>
    <submittedName>
        <fullName evidence="3">VOC family protein</fullName>
    </submittedName>
</protein>
<dbReference type="Proteomes" id="UP000321933">
    <property type="component" value="Unassembled WGS sequence"/>
</dbReference>
<name>A0A5C9A680_9GAMM</name>
<dbReference type="EMBL" id="VRYZ01000001">
    <property type="protein sequence ID" value="TXS94681.1"/>
    <property type="molecule type" value="Genomic_DNA"/>
</dbReference>
<feature type="signal peptide" evidence="1">
    <location>
        <begin position="1"/>
        <end position="25"/>
    </location>
</feature>
<feature type="domain" description="VOC" evidence="2">
    <location>
        <begin position="37"/>
        <end position="156"/>
    </location>
</feature>
<dbReference type="Gene3D" id="3.10.180.10">
    <property type="entry name" value="2,3-Dihydroxybiphenyl 1,2-Dioxygenase, domain 1"/>
    <property type="match status" value="1"/>
</dbReference>
<dbReference type="Pfam" id="PF00903">
    <property type="entry name" value="Glyoxalase"/>
    <property type="match status" value="1"/>
</dbReference>
<dbReference type="InterPro" id="IPR037523">
    <property type="entry name" value="VOC_core"/>
</dbReference>
<evidence type="ECO:0000256" key="1">
    <source>
        <dbReference type="SAM" id="SignalP"/>
    </source>
</evidence>
<dbReference type="SUPFAM" id="SSF54593">
    <property type="entry name" value="Glyoxalase/Bleomycin resistance protein/Dihydroxybiphenyl dioxygenase"/>
    <property type="match status" value="1"/>
</dbReference>
<dbReference type="OrthoDB" id="9789841at2"/>
<dbReference type="CDD" id="cd06587">
    <property type="entry name" value="VOC"/>
    <property type="match status" value="1"/>
</dbReference>
<keyword evidence="4" id="KW-1185">Reference proteome</keyword>
<comment type="caution">
    <text evidence="3">The sequence shown here is derived from an EMBL/GenBank/DDBJ whole genome shotgun (WGS) entry which is preliminary data.</text>
</comment>
<dbReference type="PROSITE" id="PS51819">
    <property type="entry name" value="VOC"/>
    <property type="match status" value="1"/>
</dbReference>
<evidence type="ECO:0000259" key="2">
    <source>
        <dbReference type="PROSITE" id="PS51819"/>
    </source>
</evidence>
<accession>A0A5C9A680</accession>
<keyword evidence="1" id="KW-0732">Signal</keyword>
<evidence type="ECO:0000313" key="4">
    <source>
        <dbReference type="Proteomes" id="UP000321933"/>
    </source>
</evidence>
<feature type="chain" id="PRO_5022930388" evidence="1">
    <location>
        <begin position="26"/>
        <end position="168"/>
    </location>
</feature>
<sequence>MDGLKAIVSAVLMQGALALCPVAQAQETVEAQSPGPTLAALALPVESLAQATEFYTSIFGLVVKHSFDNTSMTENILGTEGGEGAALVLVQYKDKQADKSESVRVVFHATDPAALLAAGQEKGATVVLPARDIPELGATLGIMRDPEGYLVEVIKRAGTPPAARQQRK</sequence>
<dbReference type="AlphaFoldDB" id="A0A5C9A680"/>
<dbReference type="InterPro" id="IPR029068">
    <property type="entry name" value="Glyas_Bleomycin-R_OHBP_Dase"/>
</dbReference>
<evidence type="ECO:0000313" key="3">
    <source>
        <dbReference type="EMBL" id="TXS94681.1"/>
    </source>
</evidence>
<dbReference type="RefSeq" id="WP_148062523.1">
    <property type="nucleotide sequence ID" value="NZ_VRYZ01000001.1"/>
</dbReference>
<proteinExistence type="predicted"/>
<dbReference type="InterPro" id="IPR004360">
    <property type="entry name" value="Glyas_Fos-R_dOase_dom"/>
</dbReference>
<reference evidence="3 4" key="1">
    <citation type="submission" date="2019-08" db="EMBL/GenBank/DDBJ databases">
        <title>Parahaliea maris sp. nov., isolated from the surface seawater.</title>
        <authorList>
            <person name="Liu Y."/>
        </authorList>
    </citation>
    <scope>NUCLEOTIDE SEQUENCE [LARGE SCALE GENOMIC DNA]</scope>
    <source>
        <strain evidence="3 4">S2-26</strain>
    </source>
</reference>
<gene>
    <name evidence="3" type="ORF">FVW59_01855</name>
</gene>
<organism evidence="3 4">
    <name type="scientific">Parahaliea aestuarii</name>
    <dbReference type="NCBI Taxonomy" id="1852021"/>
    <lineage>
        <taxon>Bacteria</taxon>
        <taxon>Pseudomonadati</taxon>
        <taxon>Pseudomonadota</taxon>
        <taxon>Gammaproteobacteria</taxon>
        <taxon>Cellvibrionales</taxon>
        <taxon>Halieaceae</taxon>
        <taxon>Parahaliea</taxon>
    </lineage>
</organism>